<sequence length="78" mass="8927">MSRLDTQLAMRQHLQRHVMRARRRLLRRPTPFFVRALLASQQDADLFTDALLMQVPTAHDEAVYALAASLSSSSEQSF</sequence>
<reference evidence="2" key="1">
    <citation type="journal article" date="2019" name="Int. J. Syst. Evol. Microbiol.">
        <title>The Global Catalogue of Microorganisms (GCM) 10K type strain sequencing project: providing services to taxonomists for standard genome sequencing and annotation.</title>
        <authorList>
            <consortium name="The Broad Institute Genomics Platform"/>
            <consortium name="The Broad Institute Genome Sequencing Center for Infectious Disease"/>
            <person name="Wu L."/>
            <person name="Ma J."/>
        </authorList>
    </citation>
    <scope>NUCLEOTIDE SEQUENCE [LARGE SCALE GENOMIC DNA]</scope>
    <source>
        <strain evidence="2">JCM 17214</strain>
    </source>
</reference>
<comment type="caution">
    <text evidence="1">The sequence shown here is derived from an EMBL/GenBank/DDBJ whole genome shotgun (WGS) entry which is preliminary data.</text>
</comment>
<evidence type="ECO:0000313" key="2">
    <source>
        <dbReference type="Proteomes" id="UP001499909"/>
    </source>
</evidence>
<gene>
    <name evidence="1" type="ORF">GCM10022406_25850</name>
</gene>
<keyword evidence="2" id="KW-1185">Reference proteome</keyword>
<dbReference type="Proteomes" id="UP001499909">
    <property type="component" value="Unassembled WGS sequence"/>
</dbReference>
<protein>
    <submittedName>
        <fullName evidence="1">Uncharacterized protein</fullName>
    </submittedName>
</protein>
<dbReference type="EMBL" id="BAABDH010000041">
    <property type="protein sequence ID" value="GAA3940700.1"/>
    <property type="molecule type" value="Genomic_DNA"/>
</dbReference>
<accession>A0ABP7N9R8</accession>
<proteinExistence type="predicted"/>
<evidence type="ECO:0000313" key="1">
    <source>
        <dbReference type="EMBL" id="GAA3940700.1"/>
    </source>
</evidence>
<name>A0ABP7N9R8_9BACT</name>
<dbReference type="RefSeq" id="WP_345114503.1">
    <property type="nucleotide sequence ID" value="NZ_BAABDH010000041.1"/>
</dbReference>
<organism evidence="1 2">
    <name type="scientific">Hymenobacter algoricola</name>
    <dbReference type="NCBI Taxonomy" id="486267"/>
    <lineage>
        <taxon>Bacteria</taxon>
        <taxon>Pseudomonadati</taxon>
        <taxon>Bacteroidota</taxon>
        <taxon>Cytophagia</taxon>
        <taxon>Cytophagales</taxon>
        <taxon>Hymenobacteraceae</taxon>
        <taxon>Hymenobacter</taxon>
    </lineage>
</organism>